<dbReference type="PANTHER" id="PTHR18964">
    <property type="entry name" value="ROK (REPRESSOR, ORF, KINASE) FAMILY"/>
    <property type="match status" value="1"/>
</dbReference>
<sequence>MILGIDLGGTKIEGIILKSDKEPIEIERLRINTEEDKGYNQIINNIKKLVDTLENKVNYKFKKIGIGTPGTLDPETQLLKNSNSQNLNKKSIKSDLENLLGKKVNIENDANCFALAETKFGAVKDQMPHAKIVFGVIIGTGVGGGIIIDNKILYGKQGIGGEWGHTIIKDDGEMCYCGKKGCVESVISGRALQKYYTSLSGEKLSFKNIYKNIETDLNAKKTLKRMITYFGKGLSNVVNIIDPDIIVLGGGLSNTNELYDQGYQELKKYVFNPTFKTKIIKPKLGDSAGVYGAALL</sequence>
<dbReference type="EMBL" id="UINC01001693">
    <property type="protein sequence ID" value="SUZ86646.1"/>
    <property type="molecule type" value="Genomic_DNA"/>
</dbReference>
<accession>A0A381R4G1</accession>
<dbReference type="InterPro" id="IPR000600">
    <property type="entry name" value="ROK"/>
</dbReference>
<organism evidence="1">
    <name type="scientific">marine metagenome</name>
    <dbReference type="NCBI Taxonomy" id="408172"/>
    <lineage>
        <taxon>unclassified sequences</taxon>
        <taxon>metagenomes</taxon>
        <taxon>ecological metagenomes</taxon>
    </lineage>
</organism>
<dbReference type="AlphaFoldDB" id="A0A381R4G1"/>
<dbReference type="PANTHER" id="PTHR18964:SF149">
    <property type="entry name" value="BIFUNCTIONAL UDP-N-ACETYLGLUCOSAMINE 2-EPIMERASE_N-ACETYLMANNOSAMINE KINASE"/>
    <property type="match status" value="1"/>
</dbReference>
<dbReference type="GO" id="GO:0008761">
    <property type="term" value="F:UDP-N-acetylglucosamine 2-epimerase activity"/>
    <property type="evidence" value="ECO:0007669"/>
    <property type="project" value="TreeGrafter"/>
</dbReference>
<reference evidence="1" key="1">
    <citation type="submission" date="2018-05" db="EMBL/GenBank/DDBJ databases">
        <authorList>
            <person name="Lanie J.A."/>
            <person name="Ng W.-L."/>
            <person name="Kazmierczak K.M."/>
            <person name="Andrzejewski T.M."/>
            <person name="Davidsen T.M."/>
            <person name="Wayne K.J."/>
            <person name="Tettelin H."/>
            <person name="Glass J.I."/>
            <person name="Rusch D."/>
            <person name="Podicherti R."/>
            <person name="Tsui H.-C.T."/>
            <person name="Winkler M.E."/>
        </authorList>
    </citation>
    <scope>NUCLEOTIDE SEQUENCE</scope>
</reference>
<name>A0A381R4G1_9ZZZZ</name>
<dbReference type="InterPro" id="IPR049874">
    <property type="entry name" value="ROK_cs"/>
</dbReference>
<dbReference type="Gene3D" id="3.30.420.40">
    <property type="match status" value="2"/>
</dbReference>
<dbReference type="Pfam" id="PF00480">
    <property type="entry name" value="ROK"/>
    <property type="match status" value="1"/>
</dbReference>
<evidence type="ECO:0000313" key="1">
    <source>
        <dbReference type="EMBL" id="SUZ86646.1"/>
    </source>
</evidence>
<dbReference type="InterPro" id="IPR043129">
    <property type="entry name" value="ATPase_NBD"/>
</dbReference>
<proteinExistence type="predicted"/>
<dbReference type="PROSITE" id="PS01125">
    <property type="entry name" value="ROK"/>
    <property type="match status" value="1"/>
</dbReference>
<dbReference type="GO" id="GO:0009384">
    <property type="term" value="F:N-acylmannosamine kinase activity"/>
    <property type="evidence" value="ECO:0007669"/>
    <property type="project" value="TreeGrafter"/>
</dbReference>
<dbReference type="SUPFAM" id="SSF53067">
    <property type="entry name" value="Actin-like ATPase domain"/>
    <property type="match status" value="1"/>
</dbReference>
<protein>
    <recommendedName>
        <fullName evidence="2">ROK family protein</fullName>
    </recommendedName>
</protein>
<gene>
    <name evidence="1" type="ORF">METZ01_LOCUS39500</name>
</gene>
<evidence type="ECO:0008006" key="2">
    <source>
        <dbReference type="Google" id="ProtNLM"/>
    </source>
</evidence>